<dbReference type="EMBL" id="BGPR01212335">
    <property type="protein sequence ID" value="GBN44764.1"/>
    <property type="molecule type" value="Genomic_DNA"/>
</dbReference>
<protein>
    <submittedName>
        <fullName evidence="2">Uncharacterized protein</fullName>
    </submittedName>
</protein>
<comment type="caution">
    <text evidence="2">The sequence shown here is derived from an EMBL/GenBank/DDBJ whole genome shotgun (WGS) entry which is preliminary data.</text>
</comment>
<name>A0A4Y2P0W0_ARAVE</name>
<proteinExistence type="predicted"/>
<gene>
    <name evidence="3" type="ORF">AVEN_204992_1</name>
    <name evidence="2" type="ORF">AVEN_248236_1</name>
</gene>
<feature type="non-terminal residue" evidence="2">
    <location>
        <position position="1"/>
    </location>
</feature>
<evidence type="ECO:0000256" key="1">
    <source>
        <dbReference type="SAM" id="MobiDB-lite"/>
    </source>
</evidence>
<dbReference type="EMBL" id="BGPR01212289">
    <property type="protein sequence ID" value="GBN44649.1"/>
    <property type="molecule type" value="Genomic_DNA"/>
</dbReference>
<sequence>DFLGGSDMNWTLPTWVVIYPTTSPPDPGYNLPLKRTEMGCGWQEQLDPLPRLSPKRSQNLTSPQKKPTASDRLSSLLRGHF</sequence>
<evidence type="ECO:0000313" key="2">
    <source>
        <dbReference type="EMBL" id="GBN44649.1"/>
    </source>
</evidence>
<reference evidence="2 4" key="1">
    <citation type="journal article" date="2019" name="Sci. Rep.">
        <title>Orb-weaving spider Araneus ventricosus genome elucidates the spidroin gene catalogue.</title>
        <authorList>
            <person name="Kono N."/>
            <person name="Nakamura H."/>
            <person name="Ohtoshi R."/>
            <person name="Moran D.A.P."/>
            <person name="Shinohara A."/>
            <person name="Yoshida Y."/>
            <person name="Fujiwara M."/>
            <person name="Mori M."/>
            <person name="Tomita M."/>
            <person name="Arakawa K."/>
        </authorList>
    </citation>
    <scope>NUCLEOTIDE SEQUENCE [LARGE SCALE GENOMIC DNA]</scope>
</reference>
<organism evidence="2 4">
    <name type="scientific">Araneus ventricosus</name>
    <name type="common">Orbweaver spider</name>
    <name type="synonym">Epeira ventricosa</name>
    <dbReference type="NCBI Taxonomy" id="182803"/>
    <lineage>
        <taxon>Eukaryota</taxon>
        <taxon>Metazoa</taxon>
        <taxon>Ecdysozoa</taxon>
        <taxon>Arthropoda</taxon>
        <taxon>Chelicerata</taxon>
        <taxon>Arachnida</taxon>
        <taxon>Araneae</taxon>
        <taxon>Araneomorphae</taxon>
        <taxon>Entelegynae</taxon>
        <taxon>Araneoidea</taxon>
        <taxon>Araneidae</taxon>
        <taxon>Araneus</taxon>
    </lineage>
</organism>
<dbReference type="Proteomes" id="UP000499080">
    <property type="component" value="Unassembled WGS sequence"/>
</dbReference>
<dbReference type="AlphaFoldDB" id="A0A4Y2P0W0"/>
<keyword evidence="4" id="KW-1185">Reference proteome</keyword>
<feature type="region of interest" description="Disordered" evidence="1">
    <location>
        <begin position="45"/>
        <end position="81"/>
    </location>
</feature>
<evidence type="ECO:0000313" key="3">
    <source>
        <dbReference type="EMBL" id="GBN44764.1"/>
    </source>
</evidence>
<accession>A0A4Y2P0W0</accession>
<feature type="compositionally biased region" description="Polar residues" evidence="1">
    <location>
        <begin position="55"/>
        <end position="73"/>
    </location>
</feature>
<evidence type="ECO:0000313" key="4">
    <source>
        <dbReference type="Proteomes" id="UP000499080"/>
    </source>
</evidence>